<accession>A0ABY6KYI0</accession>
<dbReference type="EMBL" id="CP092873">
    <property type="protein sequence ID" value="UYV73947.1"/>
    <property type="molecule type" value="Genomic_DNA"/>
</dbReference>
<evidence type="ECO:0000313" key="1">
    <source>
        <dbReference type="EMBL" id="UYV73947.1"/>
    </source>
</evidence>
<proteinExistence type="predicted"/>
<keyword evidence="2" id="KW-1185">Reference proteome</keyword>
<dbReference type="Proteomes" id="UP001235939">
    <property type="component" value="Chromosome 11"/>
</dbReference>
<organism evidence="1 2">
    <name type="scientific">Cordylochernes scorpioides</name>
    <dbReference type="NCBI Taxonomy" id="51811"/>
    <lineage>
        <taxon>Eukaryota</taxon>
        <taxon>Metazoa</taxon>
        <taxon>Ecdysozoa</taxon>
        <taxon>Arthropoda</taxon>
        <taxon>Chelicerata</taxon>
        <taxon>Arachnida</taxon>
        <taxon>Pseudoscorpiones</taxon>
        <taxon>Cheliferoidea</taxon>
        <taxon>Chernetidae</taxon>
        <taxon>Cordylochernes</taxon>
    </lineage>
</organism>
<name>A0ABY6KYI0_9ARAC</name>
<gene>
    <name evidence="1" type="ORF">LAZ67_11001558</name>
</gene>
<reference evidence="1 2" key="1">
    <citation type="submission" date="2022-01" db="EMBL/GenBank/DDBJ databases">
        <title>A chromosomal length assembly of Cordylochernes scorpioides.</title>
        <authorList>
            <person name="Zeh D."/>
            <person name="Zeh J."/>
        </authorList>
    </citation>
    <scope>NUCLEOTIDE SEQUENCE [LARGE SCALE GENOMIC DNA]</scope>
    <source>
        <strain evidence="1">IN4F17</strain>
        <tissue evidence="1">Whole Body</tissue>
    </source>
</reference>
<protein>
    <submittedName>
        <fullName evidence="1">Uncharacterized protein</fullName>
    </submittedName>
</protein>
<evidence type="ECO:0000313" key="2">
    <source>
        <dbReference type="Proteomes" id="UP001235939"/>
    </source>
</evidence>
<sequence length="176" mass="19757">MKMSRKWCKIFFKRFLRVPIKRVITSCQNDGDDAVTEILGLDHRALTPSQLLDLPIIGGCCLLRPPDLLAPARWVGACVRDFVGPAALLTSPTRCALADAASLSGFRCLSGGRNLRRTFRVGTIEETVVLRVFGPTCPSTLRVKLYYRITGLKGMLVRKLDLRNKKKKRNPRFLID</sequence>